<geneLocation type="plasmid" evidence="2">
    <name>unnamed1</name>
</geneLocation>
<evidence type="ECO:0000256" key="1">
    <source>
        <dbReference type="SAM" id="MobiDB-lite"/>
    </source>
</evidence>
<name>A0AA44IWK4_9HYPH</name>
<accession>A0AA44IWK4</accession>
<dbReference type="EMBL" id="JABRWM010000001">
    <property type="protein sequence ID" value="NRF17618.1"/>
    <property type="molecule type" value="Genomic_DNA"/>
</dbReference>
<evidence type="ECO:0000313" key="2">
    <source>
        <dbReference type="EMBL" id="NRF17618.1"/>
    </source>
</evidence>
<gene>
    <name evidence="2" type="ORF">FOB26_00395</name>
</gene>
<sequence length="266" mass="28805">MPKFPWITRFYDRSVSLEVKLPIDAQSRAFVDGEIEALRGAVIPICGEDSHLRPCLLGSGILVSYRGETILLTAAHVLTDNANVPLFVFGKGGEAHWLDSGFWLEAASDLAAMRLSIKDLAMLSHIKPLSESTVATGGFSGGKFYGSVVGYPASSTKRPEKNALHTPIEVYSNFGSEMMGDKVSILFDWKEGAFNDVKGHNKARKPTGKSGGAILGFPVSGRSVLLGMKPQLVGVSSRWKREENRIEGSGHSSIRRILEKATTSDP</sequence>
<proteinExistence type="predicted"/>
<reference evidence="2" key="1">
    <citation type="submission" date="2019-07" db="EMBL/GenBank/DDBJ databases">
        <title>FDA dAtabase for Regulatory Grade micrObial Sequences (FDA-ARGOS): Supporting development and validation of Infectious Disease Dx tests.</title>
        <authorList>
            <person name="Bachman M."/>
            <person name="Young C."/>
            <person name="Tallon L."/>
            <person name="Sadzewicz L."/>
            <person name="Vavikolanu K."/>
            <person name="Mehta A."/>
            <person name="Aluvathingal J."/>
            <person name="Nadendla S."/>
            <person name="Nandy P."/>
            <person name="Geyer C."/>
            <person name="Yan Y."/>
            <person name="Sichtig H."/>
        </authorList>
    </citation>
    <scope>NUCLEOTIDE SEQUENCE</scope>
    <source>
        <strain evidence="2">FDAARGOS_618</strain>
        <plasmid evidence="2">unnamed1</plasmid>
    </source>
</reference>
<evidence type="ECO:0008006" key="4">
    <source>
        <dbReference type="Google" id="ProtNLM"/>
    </source>
</evidence>
<evidence type="ECO:0000313" key="3">
    <source>
        <dbReference type="Proteomes" id="UP001155820"/>
    </source>
</evidence>
<feature type="region of interest" description="Disordered" evidence="1">
    <location>
        <begin position="246"/>
        <end position="266"/>
    </location>
</feature>
<dbReference type="AlphaFoldDB" id="A0AA44IWK4"/>
<keyword evidence="2" id="KW-0614">Plasmid</keyword>
<dbReference type="Proteomes" id="UP001155820">
    <property type="component" value="Unassembled WGS sequence"/>
</dbReference>
<keyword evidence="3" id="KW-1185">Reference proteome</keyword>
<dbReference type="RefSeq" id="WP_112636448.1">
    <property type="nucleotide sequence ID" value="NZ_JABRWM010000001.1"/>
</dbReference>
<organism evidence="2 3">
    <name type="scientific">Agrobacterium pusense</name>
    <dbReference type="NCBI Taxonomy" id="648995"/>
    <lineage>
        <taxon>Bacteria</taxon>
        <taxon>Pseudomonadati</taxon>
        <taxon>Pseudomonadota</taxon>
        <taxon>Alphaproteobacteria</taxon>
        <taxon>Hyphomicrobiales</taxon>
        <taxon>Rhizobiaceae</taxon>
        <taxon>Rhizobium/Agrobacterium group</taxon>
        <taxon>Agrobacterium</taxon>
    </lineage>
</organism>
<comment type="caution">
    <text evidence="2">The sequence shown here is derived from an EMBL/GenBank/DDBJ whole genome shotgun (WGS) entry which is preliminary data.</text>
</comment>
<dbReference type="SUPFAM" id="SSF50494">
    <property type="entry name" value="Trypsin-like serine proteases"/>
    <property type="match status" value="1"/>
</dbReference>
<protein>
    <recommendedName>
        <fullName evidence="4">Trypsin-like peptidase domain-containing protein</fullName>
    </recommendedName>
</protein>
<dbReference type="InterPro" id="IPR009003">
    <property type="entry name" value="Peptidase_S1_PA"/>
</dbReference>